<name>A0A1G4WIE4_9MYCO</name>
<evidence type="ECO:0000313" key="3">
    <source>
        <dbReference type="Proteomes" id="UP000199707"/>
    </source>
</evidence>
<evidence type="ECO:0000313" key="2">
    <source>
        <dbReference type="EMBL" id="SCX22866.1"/>
    </source>
</evidence>
<dbReference type="InterPro" id="IPR036736">
    <property type="entry name" value="ACP-like_sf"/>
</dbReference>
<dbReference type="RefSeq" id="WP_090358930.1">
    <property type="nucleotide sequence ID" value="NZ_FMUB01000006.1"/>
</dbReference>
<gene>
    <name evidence="2" type="ORF">SAMN02799620_03409</name>
</gene>
<dbReference type="AlphaFoldDB" id="A0A1G4WIE4"/>
<dbReference type="Proteomes" id="UP000199707">
    <property type="component" value="Unassembled WGS sequence"/>
</dbReference>
<reference evidence="3" key="1">
    <citation type="submission" date="2016-10" db="EMBL/GenBank/DDBJ databases">
        <authorList>
            <person name="Varghese N."/>
            <person name="Submissions S."/>
        </authorList>
    </citation>
    <scope>NUCLEOTIDE SEQUENCE [LARGE SCALE GENOMIC DNA]</scope>
    <source>
        <strain evidence="3">UNC267MFSha1.1M11</strain>
    </source>
</reference>
<proteinExistence type="predicted"/>
<dbReference type="PROSITE" id="PS50075">
    <property type="entry name" value="CARRIER"/>
    <property type="match status" value="1"/>
</dbReference>
<dbReference type="EMBL" id="FMUB01000006">
    <property type="protein sequence ID" value="SCX22866.1"/>
    <property type="molecule type" value="Genomic_DNA"/>
</dbReference>
<sequence>MTTLTREVLTLVAAMAPDGTARPHLDSALVADLGYSSLRLLELSIAVERAFALAPLSQDKLAGITTVGDLVELVRDQRDPS</sequence>
<dbReference type="Pfam" id="PF00550">
    <property type="entry name" value="PP-binding"/>
    <property type="match status" value="1"/>
</dbReference>
<organism evidence="2 3">
    <name type="scientific">Mycolicibacterium fluoranthenivorans</name>
    <dbReference type="NCBI Taxonomy" id="258505"/>
    <lineage>
        <taxon>Bacteria</taxon>
        <taxon>Bacillati</taxon>
        <taxon>Actinomycetota</taxon>
        <taxon>Actinomycetes</taxon>
        <taxon>Mycobacteriales</taxon>
        <taxon>Mycobacteriaceae</taxon>
        <taxon>Mycolicibacterium</taxon>
    </lineage>
</organism>
<dbReference type="InterPro" id="IPR009081">
    <property type="entry name" value="PP-bd_ACP"/>
</dbReference>
<protein>
    <submittedName>
        <fullName evidence="2">Acyl carrier protein</fullName>
    </submittedName>
</protein>
<feature type="domain" description="Carrier" evidence="1">
    <location>
        <begin position="1"/>
        <end position="78"/>
    </location>
</feature>
<dbReference type="STRING" id="1502745.SAMN02799620_03409"/>
<dbReference type="SUPFAM" id="SSF47336">
    <property type="entry name" value="ACP-like"/>
    <property type="match status" value="1"/>
</dbReference>
<accession>A0A1G4WIE4</accession>
<evidence type="ECO:0000259" key="1">
    <source>
        <dbReference type="PROSITE" id="PS50075"/>
    </source>
</evidence>
<dbReference type="Gene3D" id="1.10.1200.10">
    <property type="entry name" value="ACP-like"/>
    <property type="match status" value="1"/>
</dbReference>